<evidence type="ECO:0000313" key="1">
    <source>
        <dbReference type="EMBL" id="KAL2837485.1"/>
    </source>
</evidence>
<dbReference type="Pfam" id="PF13650">
    <property type="entry name" value="Asp_protease_2"/>
    <property type="match status" value="1"/>
</dbReference>
<keyword evidence="2" id="KW-1185">Reference proteome</keyword>
<dbReference type="CDD" id="cd00303">
    <property type="entry name" value="retropepsin_like"/>
    <property type="match status" value="1"/>
</dbReference>
<comment type="caution">
    <text evidence="1">The sequence shown here is derived from an EMBL/GenBank/DDBJ whole genome shotgun (WGS) entry which is preliminary data.</text>
</comment>
<evidence type="ECO:0008006" key="3">
    <source>
        <dbReference type="Google" id="ProtNLM"/>
    </source>
</evidence>
<reference evidence="1 2" key="1">
    <citation type="submission" date="2024-07" db="EMBL/GenBank/DDBJ databases">
        <title>Section-level genome sequencing and comparative genomics of Aspergillus sections Usti and Cavernicolus.</title>
        <authorList>
            <consortium name="Lawrence Berkeley National Laboratory"/>
            <person name="Nybo J.L."/>
            <person name="Vesth T.C."/>
            <person name="Theobald S."/>
            <person name="Frisvad J.C."/>
            <person name="Larsen T.O."/>
            <person name="Kjaerboelling I."/>
            <person name="Rothschild-Mancinelli K."/>
            <person name="Lyhne E.K."/>
            <person name="Kogle M.E."/>
            <person name="Barry K."/>
            <person name="Clum A."/>
            <person name="Na H."/>
            <person name="Ledsgaard L."/>
            <person name="Lin J."/>
            <person name="Lipzen A."/>
            <person name="Kuo A."/>
            <person name="Riley R."/>
            <person name="Mondo S."/>
            <person name="Labutti K."/>
            <person name="Haridas S."/>
            <person name="Pangalinan J."/>
            <person name="Salamov A.A."/>
            <person name="Simmons B.A."/>
            <person name="Magnuson J.K."/>
            <person name="Chen J."/>
            <person name="Drula E."/>
            <person name="Henrissat B."/>
            <person name="Wiebenga A."/>
            <person name="Lubbers R.J."/>
            <person name="Gomes A.C."/>
            <person name="Makela M.R."/>
            <person name="Stajich J."/>
            <person name="Grigoriev I.V."/>
            <person name="Mortensen U.H."/>
            <person name="De Vries R.P."/>
            <person name="Baker S.E."/>
            <person name="Andersen M.R."/>
        </authorList>
    </citation>
    <scope>NUCLEOTIDE SEQUENCE [LARGE SCALE GENOMIC DNA]</scope>
    <source>
        <strain evidence="1 2">CBS 123904</strain>
    </source>
</reference>
<dbReference type="Gene3D" id="2.40.70.10">
    <property type="entry name" value="Acid Proteases"/>
    <property type="match status" value="1"/>
</dbReference>
<accession>A0ABR4JC10</accession>
<dbReference type="Proteomes" id="UP001610446">
    <property type="component" value="Unassembled WGS sequence"/>
</dbReference>
<proteinExistence type="predicted"/>
<sequence length="163" mass="18294">MEAESWIFTDNSLIPRARQTAHKGSRIPTASRRYFLEGDVNGRQVEALPDTGADICFISPELACRLDLAPAARTQRKIQLANRKHVQSPGMANVPCRFASEQEKTHVLGCWILPGCVHDLILGNQSLKITQTLTKFKSRIKSKLVDARAYNFWARRNSAYGDP</sequence>
<evidence type="ECO:0000313" key="2">
    <source>
        <dbReference type="Proteomes" id="UP001610446"/>
    </source>
</evidence>
<dbReference type="EMBL" id="JBFXLU010000160">
    <property type="protein sequence ID" value="KAL2837485.1"/>
    <property type="molecule type" value="Genomic_DNA"/>
</dbReference>
<dbReference type="SUPFAM" id="SSF50630">
    <property type="entry name" value="Acid proteases"/>
    <property type="match status" value="1"/>
</dbReference>
<gene>
    <name evidence="1" type="ORF">BJY01DRAFT_251444</name>
</gene>
<protein>
    <recommendedName>
        <fullName evidence="3">Peptidase A2 domain-containing protein</fullName>
    </recommendedName>
</protein>
<name>A0ABR4JC10_9EURO</name>
<organism evidence="1 2">
    <name type="scientific">Aspergillus pseudoustus</name>
    <dbReference type="NCBI Taxonomy" id="1810923"/>
    <lineage>
        <taxon>Eukaryota</taxon>
        <taxon>Fungi</taxon>
        <taxon>Dikarya</taxon>
        <taxon>Ascomycota</taxon>
        <taxon>Pezizomycotina</taxon>
        <taxon>Eurotiomycetes</taxon>
        <taxon>Eurotiomycetidae</taxon>
        <taxon>Eurotiales</taxon>
        <taxon>Aspergillaceae</taxon>
        <taxon>Aspergillus</taxon>
        <taxon>Aspergillus subgen. Nidulantes</taxon>
    </lineage>
</organism>
<dbReference type="InterPro" id="IPR021109">
    <property type="entry name" value="Peptidase_aspartic_dom_sf"/>
</dbReference>